<dbReference type="AlphaFoldDB" id="A0A848KM93"/>
<evidence type="ECO:0000259" key="1">
    <source>
        <dbReference type="Pfam" id="PF01643"/>
    </source>
</evidence>
<evidence type="ECO:0008006" key="5">
    <source>
        <dbReference type="Google" id="ProtNLM"/>
    </source>
</evidence>
<dbReference type="PANTHER" id="PTHR31793">
    <property type="entry name" value="4-HYDROXYBENZOYL-COA THIOESTERASE FAMILY MEMBER"/>
    <property type="match status" value="1"/>
</dbReference>
<name>A0A848KM93_9NOCA</name>
<keyword evidence="4" id="KW-1185">Reference proteome</keyword>
<dbReference type="EMBL" id="VCQU01000017">
    <property type="protein sequence ID" value="NMN99359.1"/>
    <property type="molecule type" value="Genomic_DNA"/>
</dbReference>
<evidence type="ECO:0000313" key="4">
    <source>
        <dbReference type="Proteomes" id="UP000535543"/>
    </source>
</evidence>
<accession>A0A848KM93</accession>
<sequence>MSLDKPLPPPPPGGLGFNTAWPVRAADVDPDNRLRFDGVARYLQDIAWENLHATFFEQTDPYWLVRRTVVDVIRPVIWPDEVSLRRWCSGMSTRWTNMRVQINSERGGLIESEGFWINFSDKTGMPSRISDRGLEYLGTTTDQHRLRWKAWLTDPAPPESDADMQFHIRATDIDQFNHLNNCAYWHAVEEKLVDLPKLVAKPHRAVIEYNNGVLPRDHVMVRSRYDNDTEVLRLWYLVDGTIRAAARVSPLAEYE</sequence>
<dbReference type="InterPro" id="IPR002864">
    <property type="entry name" value="Acyl-ACP_thioesterase_NHD"/>
</dbReference>
<dbReference type="InterPro" id="IPR049427">
    <property type="entry name" value="Acyl-ACP_TE_C"/>
</dbReference>
<dbReference type="Proteomes" id="UP000535543">
    <property type="component" value="Unassembled WGS sequence"/>
</dbReference>
<comment type="caution">
    <text evidence="3">The sequence shown here is derived from an EMBL/GenBank/DDBJ whole genome shotgun (WGS) entry which is preliminary data.</text>
</comment>
<dbReference type="Gene3D" id="3.10.129.10">
    <property type="entry name" value="Hotdog Thioesterase"/>
    <property type="match status" value="1"/>
</dbReference>
<dbReference type="Pfam" id="PF01643">
    <property type="entry name" value="Acyl-ACP_TE"/>
    <property type="match status" value="1"/>
</dbReference>
<dbReference type="SUPFAM" id="SSF54637">
    <property type="entry name" value="Thioesterase/thiol ester dehydrase-isomerase"/>
    <property type="match status" value="2"/>
</dbReference>
<gene>
    <name evidence="3" type="ORF">FGL95_30515</name>
</gene>
<dbReference type="GO" id="GO:0006633">
    <property type="term" value="P:fatty acid biosynthetic process"/>
    <property type="evidence" value="ECO:0007669"/>
    <property type="project" value="InterPro"/>
</dbReference>
<proteinExistence type="predicted"/>
<evidence type="ECO:0000259" key="2">
    <source>
        <dbReference type="Pfam" id="PF20791"/>
    </source>
</evidence>
<dbReference type="InterPro" id="IPR029069">
    <property type="entry name" value="HotDog_dom_sf"/>
</dbReference>
<dbReference type="GO" id="GO:0047617">
    <property type="term" value="F:fatty acyl-CoA hydrolase activity"/>
    <property type="evidence" value="ECO:0007669"/>
    <property type="project" value="TreeGrafter"/>
</dbReference>
<dbReference type="InterPro" id="IPR050563">
    <property type="entry name" value="4-hydroxybenzoyl-CoA_TE"/>
</dbReference>
<protein>
    <recommendedName>
        <fullName evidence="5">Acyl-ACP thioesterase</fullName>
    </recommendedName>
</protein>
<dbReference type="RefSeq" id="WP_169594564.1">
    <property type="nucleotide sequence ID" value="NZ_VCQU01000017.1"/>
</dbReference>
<reference evidence="3 4" key="2">
    <citation type="submission" date="2020-06" db="EMBL/GenBank/DDBJ databases">
        <title>Antribacter stalactiti gen. nov., sp. nov., a new member of the family Nacardiaceae isolated from a cave.</title>
        <authorList>
            <person name="Kim I.S."/>
        </authorList>
    </citation>
    <scope>NUCLEOTIDE SEQUENCE [LARGE SCALE GENOMIC DNA]</scope>
    <source>
        <strain evidence="3 4">YC2-7</strain>
    </source>
</reference>
<evidence type="ECO:0000313" key="3">
    <source>
        <dbReference type="EMBL" id="NMN99359.1"/>
    </source>
</evidence>
<feature type="domain" description="Acyl-ACP thioesterase-like C-terminal" evidence="2">
    <location>
        <begin position="159"/>
        <end position="234"/>
    </location>
</feature>
<dbReference type="Pfam" id="PF20791">
    <property type="entry name" value="Acyl-ACP_TE_C"/>
    <property type="match status" value="1"/>
</dbReference>
<dbReference type="PANTHER" id="PTHR31793:SF24">
    <property type="entry name" value="LONG-CHAIN ACYL-COA THIOESTERASE FADM"/>
    <property type="match status" value="1"/>
</dbReference>
<reference evidence="3 4" key="1">
    <citation type="submission" date="2019-05" db="EMBL/GenBank/DDBJ databases">
        <authorList>
            <person name="Lee S.D."/>
        </authorList>
    </citation>
    <scope>NUCLEOTIDE SEQUENCE [LARGE SCALE GENOMIC DNA]</scope>
    <source>
        <strain evidence="3 4">YC2-7</strain>
    </source>
</reference>
<organism evidence="3 4">
    <name type="scientific">Antrihabitans stalactiti</name>
    <dbReference type="NCBI Taxonomy" id="2584121"/>
    <lineage>
        <taxon>Bacteria</taxon>
        <taxon>Bacillati</taxon>
        <taxon>Actinomycetota</taxon>
        <taxon>Actinomycetes</taxon>
        <taxon>Mycobacteriales</taxon>
        <taxon>Nocardiaceae</taxon>
        <taxon>Antrihabitans</taxon>
    </lineage>
</organism>
<feature type="domain" description="Acyl-ACP thioesterase N-terminal hotdog" evidence="1">
    <location>
        <begin position="16"/>
        <end position="131"/>
    </location>
</feature>